<name>A0AA39KA61_ARMTA</name>
<dbReference type="AlphaFoldDB" id="A0AA39KA61"/>
<comment type="caution">
    <text evidence="1">The sequence shown here is derived from an EMBL/GenBank/DDBJ whole genome shotgun (WGS) entry which is preliminary data.</text>
</comment>
<accession>A0AA39KA61</accession>
<evidence type="ECO:0000313" key="2">
    <source>
        <dbReference type="Proteomes" id="UP001175211"/>
    </source>
</evidence>
<sequence length="567" mass="64326">MTHATEELRLLLEKMGLAHGSLSTIASESHLGTRGRLTKNDIRFIKANTEALEKEQSIVDDCILKIQSLLPQLRCRHAKNRTAIDFQKALLVPLPRQSKEEKDFLSRIPYELSPLSTVPFEVMSHILVLAATSIDLSTESDCLDTTSNTAWILGQVCRVWRAIVLSTPSLWSLVVLNDEPNYFTLWEELVLHKYLRRSKEQLLQVVVHGMYVDTALRSALQGLCPHTHRWGSVDWTTNSSSLRFFSNIFRQSAYFPFLKSLSLTVEGSDYYDVEHVTSDAPSRLAAFHAPVEQLIEMFWEAPQLQDVLLQGIGITEITFPLARLRTFQGDIYFPQELARLFSQAPELTQATLWIKFRENHSFTDDPVAHLSLCRLSLYTDVECLQCLHLPALQHLLVEQLVSYKDGILGIEQFISHSQCQLQTLYLNVPPLSFSLLTSILEKCASTLTALSVRIDKKMADDLYQALTYNSVSCLAPHLTELFIHDDTYGNDPVQPSLKAFEYSTAALLNMLSSRRRLGSETALLKSLTLTAPHSPQPKKLLKVMRKFEREGLSIKFHGCAWMMSLEM</sequence>
<reference evidence="1" key="1">
    <citation type="submission" date="2023-06" db="EMBL/GenBank/DDBJ databases">
        <authorList>
            <consortium name="Lawrence Berkeley National Laboratory"/>
            <person name="Ahrendt S."/>
            <person name="Sahu N."/>
            <person name="Indic B."/>
            <person name="Wong-Bajracharya J."/>
            <person name="Merenyi Z."/>
            <person name="Ke H.-M."/>
            <person name="Monk M."/>
            <person name="Kocsube S."/>
            <person name="Drula E."/>
            <person name="Lipzen A."/>
            <person name="Balint B."/>
            <person name="Henrissat B."/>
            <person name="Andreopoulos B."/>
            <person name="Martin F.M."/>
            <person name="Harder C.B."/>
            <person name="Rigling D."/>
            <person name="Ford K.L."/>
            <person name="Foster G.D."/>
            <person name="Pangilinan J."/>
            <person name="Papanicolaou A."/>
            <person name="Barry K."/>
            <person name="LaButti K."/>
            <person name="Viragh M."/>
            <person name="Koriabine M."/>
            <person name="Yan M."/>
            <person name="Riley R."/>
            <person name="Champramary S."/>
            <person name="Plett K.L."/>
            <person name="Tsai I.J."/>
            <person name="Slot J."/>
            <person name="Sipos G."/>
            <person name="Plett J."/>
            <person name="Nagy L.G."/>
            <person name="Grigoriev I.V."/>
        </authorList>
    </citation>
    <scope>NUCLEOTIDE SEQUENCE</scope>
    <source>
        <strain evidence="1">CCBAS 213</strain>
    </source>
</reference>
<gene>
    <name evidence="1" type="ORF">EV420DRAFT_491197</name>
</gene>
<protein>
    <recommendedName>
        <fullName evidence="3">F-box domain-containing protein</fullName>
    </recommendedName>
</protein>
<dbReference type="Proteomes" id="UP001175211">
    <property type="component" value="Unassembled WGS sequence"/>
</dbReference>
<organism evidence="1 2">
    <name type="scientific">Armillaria tabescens</name>
    <name type="common">Ringless honey mushroom</name>
    <name type="synonym">Agaricus tabescens</name>
    <dbReference type="NCBI Taxonomy" id="1929756"/>
    <lineage>
        <taxon>Eukaryota</taxon>
        <taxon>Fungi</taxon>
        <taxon>Dikarya</taxon>
        <taxon>Basidiomycota</taxon>
        <taxon>Agaricomycotina</taxon>
        <taxon>Agaricomycetes</taxon>
        <taxon>Agaricomycetidae</taxon>
        <taxon>Agaricales</taxon>
        <taxon>Marasmiineae</taxon>
        <taxon>Physalacriaceae</taxon>
        <taxon>Desarmillaria</taxon>
    </lineage>
</organism>
<dbReference type="RefSeq" id="XP_060329721.1">
    <property type="nucleotide sequence ID" value="XM_060482358.1"/>
</dbReference>
<dbReference type="EMBL" id="JAUEPS010000021">
    <property type="protein sequence ID" value="KAK0457409.1"/>
    <property type="molecule type" value="Genomic_DNA"/>
</dbReference>
<evidence type="ECO:0000313" key="1">
    <source>
        <dbReference type="EMBL" id="KAK0457409.1"/>
    </source>
</evidence>
<keyword evidence="2" id="KW-1185">Reference proteome</keyword>
<dbReference type="GeneID" id="85365906"/>
<evidence type="ECO:0008006" key="3">
    <source>
        <dbReference type="Google" id="ProtNLM"/>
    </source>
</evidence>
<proteinExistence type="predicted"/>